<accession>A0A498I263</accession>
<dbReference type="Gene3D" id="1.10.10.60">
    <property type="entry name" value="Homeodomain-like"/>
    <property type="match status" value="4"/>
</dbReference>
<keyword evidence="3" id="KW-0805">Transcription regulation</keyword>
<dbReference type="FunFam" id="1.10.10.60:FF:000001">
    <property type="entry name" value="MYB-related transcription factor"/>
    <property type="match status" value="2"/>
</dbReference>
<keyword evidence="6" id="KW-0539">Nucleus</keyword>
<evidence type="ECO:0008006" key="13">
    <source>
        <dbReference type="Google" id="ProtNLM"/>
    </source>
</evidence>
<organism evidence="11 12">
    <name type="scientific">Malus domestica</name>
    <name type="common">Apple</name>
    <name type="synonym">Pyrus malus</name>
    <dbReference type="NCBI Taxonomy" id="3750"/>
    <lineage>
        <taxon>Eukaryota</taxon>
        <taxon>Viridiplantae</taxon>
        <taxon>Streptophyta</taxon>
        <taxon>Embryophyta</taxon>
        <taxon>Tracheophyta</taxon>
        <taxon>Spermatophyta</taxon>
        <taxon>Magnoliopsida</taxon>
        <taxon>eudicotyledons</taxon>
        <taxon>Gunneridae</taxon>
        <taxon>Pentapetalae</taxon>
        <taxon>rosids</taxon>
        <taxon>fabids</taxon>
        <taxon>Rosales</taxon>
        <taxon>Rosaceae</taxon>
        <taxon>Amygdaloideae</taxon>
        <taxon>Maleae</taxon>
        <taxon>Malus</taxon>
    </lineage>
</organism>
<keyword evidence="5" id="KW-0804">Transcription</keyword>
<dbReference type="EMBL" id="RDQH01000340">
    <property type="protein sequence ID" value="RXH77240.1"/>
    <property type="molecule type" value="Genomic_DNA"/>
</dbReference>
<name>A0A498I263_MALDO</name>
<dbReference type="PANTHER" id="PTHR47999:SF78">
    <property type="entry name" value="MYB FAMILY PROTEIN"/>
    <property type="match status" value="1"/>
</dbReference>
<dbReference type="PROSITE" id="PS51294">
    <property type="entry name" value="HTH_MYB"/>
    <property type="match status" value="4"/>
</dbReference>
<dbReference type="PANTHER" id="PTHR47999">
    <property type="entry name" value="TRANSCRIPTION FACTOR MYB8-RELATED-RELATED"/>
    <property type="match status" value="1"/>
</dbReference>
<dbReference type="AlphaFoldDB" id="A0A498I263"/>
<feature type="domain" description="Myb-like" evidence="9">
    <location>
        <begin position="61"/>
        <end position="111"/>
    </location>
</feature>
<feature type="domain" description="Myb-like" evidence="9">
    <location>
        <begin position="8"/>
        <end position="60"/>
    </location>
</feature>
<dbReference type="SUPFAM" id="SSF46689">
    <property type="entry name" value="Homeodomain-like"/>
    <property type="match status" value="2"/>
</dbReference>
<evidence type="ECO:0000256" key="5">
    <source>
        <dbReference type="ARBA" id="ARBA00023163"/>
    </source>
</evidence>
<dbReference type="Pfam" id="PF00249">
    <property type="entry name" value="Myb_DNA-binding"/>
    <property type="match status" value="4"/>
</dbReference>
<reference evidence="11 12" key="1">
    <citation type="submission" date="2018-10" db="EMBL/GenBank/DDBJ databases">
        <title>A high-quality apple genome assembly.</title>
        <authorList>
            <person name="Hu J."/>
        </authorList>
    </citation>
    <scope>NUCLEOTIDE SEQUENCE [LARGE SCALE GENOMIC DNA]</scope>
    <source>
        <strain evidence="12">cv. HFTH1</strain>
        <tissue evidence="11">Young leaf</tissue>
    </source>
</reference>
<evidence type="ECO:0000259" key="10">
    <source>
        <dbReference type="PROSITE" id="PS51294"/>
    </source>
</evidence>
<dbReference type="GO" id="GO:0080090">
    <property type="term" value="P:regulation of primary metabolic process"/>
    <property type="evidence" value="ECO:0007669"/>
    <property type="project" value="UniProtKB-ARBA"/>
</dbReference>
<dbReference type="PROSITE" id="PS50090">
    <property type="entry name" value="MYB_LIKE"/>
    <property type="match status" value="4"/>
</dbReference>
<evidence type="ECO:0000256" key="2">
    <source>
        <dbReference type="ARBA" id="ARBA00022737"/>
    </source>
</evidence>
<dbReference type="GO" id="GO:0051707">
    <property type="term" value="P:response to other organism"/>
    <property type="evidence" value="ECO:0007669"/>
    <property type="project" value="UniProtKB-ARBA"/>
</dbReference>
<feature type="domain" description="HTH myb-type" evidence="10">
    <location>
        <begin position="223"/>
        <end position="277"/>
    </location>
</feature>
<feature type="region of interest" description="Disordered" evidence="8">
    <location>
        <begin position="284"/>
        <end position="346"/>
    </location>
</feature>
<proteinExistence type="predicted"/>
<feature type="domain" description="Myb-like" evidence="9">
    <location>
        <begin position="223"/>
        <end position="273"/>
    </location>
</feature>
<evidence type="ECO:0000313" key="12">
    <source>
        <dbReference type="Proteomes" id="UP000290289"/>
    </source>
</evidence>
<evidence type="ECO:0000256" key="7">
    <source>
        <dbReference type="ARBA" id="ARBA00062314"/>
    </source>
</evidence>
<evidence type="ECO:0000256" key="3">
    <source>
        <dbReference type="ARBA" id="ARBA00023015"/>
    </source>
</evidence>
<feature type="domain" description="Myb-like" evidence="9">
    <location>
        <begin position="176"/>
        <end position="222"/>
    </location>
</feature>
<dbReference type="InterPro" id="IPR009057">
    <property type="entry name" value="Homeodomain-like_sf"/>
</dbReference>
<comment type="caution">
    <text evidence="11">The sequence shown here is derived from an EMBL/GenBank/DDBJ whole genome shotgun (WGS) entry which is preliminary data.</text>
</comment>
<dbReference type="InterPro" id="IPR001005">
    <property type="entry name" value="SANT/Myb"/>
</dbReference>
<feature type="compositionally biased region" description="Polar residues" evidence="8">
    <location>
        <begin position="329"/>
        <end position="343"/>
    </location>
</feature>
<feature type="domain" description="HTH myb-type" evidence="10">
    <location>
        <begin position="8"/>
        <end position="60"/>
    </location>
</feature>
<comment type="subcellular location">
    <subcellularLocation>
        <location evidence="1">Nucleus</location>
    </subcellularLocation>
</comment>
<dbReference type="InterPro" id="IPR017930">
    <property type="entry name" value="Myb_dom"/>
</dbReference>
<gene>
    <name evidence="11" type="ORF">DVH24_023514</name>
</gene>
<feature type="domain" description="HTH myb-type" evidence="10">
    <location>
        <begin position="176"/>
        <end position="222"/>
    </location>
</feature>
<dbReference type="SMART" id="SM00717">
    <property type="entry name" value="SANT"/>
    <property type="match status" value="4"/>
</dbReference>
<keyword evidence="12" id="KW-1185">Reference proteome</keyword>
<dbReference type="CDD" id="cd00167">
    <property type="entry name" value="SANT"/>
    <property type="match status" value="4"/>
</dbReference>
<dbReference type="InterPro" id="IPR015495">
    <property type="entry name" value="Myb_TF_plants"/>
</dbReference>
<evidence type="ECO:0000259" key="9">
    <source>
        <dbReference type="PROSITE" id="PS50090"/>
    </source>
</evidence>
<dbReference type="Proteomes" id="UP000290289">
    <property type="component" value="Chromosome 14"/>
</dbReference>
<comment type="subunit">
    <text evidence="7">Can form complexes with MYC2, MYC3 or MYC4.</text>
</comment>
<evidence type="ECO:0000256" key="1">
    <source>
        <dbReference type="ARBA" id="ARBA00004123"/>
    </source>
</evidence>
<protein>
    <recommendedName>
        <fullName evidence="13">MYB domain class transcription factor</fullName>
    </recommendedName>
</protein>
<keyword evidence="4" id="KW-0238">DNA-binding</keyword>
<feature type="region of interest" description="Disordered" evidence="8">
    <location>
        <begin position="118"/>
        <end position="141"/>
    </location>
</feature>
<keyword evidence="2" id="KW-0677">Repeat</keyword>
<evidence type="ECO:0000313" key="11">
    <source>
        <dbReference type="EMBL" id="RXH77240.1"/>
    </source>
</evidence>
<feature type="domain" description="HTH myb-type" evidence="10">
    <location>
        <begin position="61"/>
        <end position="115"/>
    </location>
</feature>
<dbReference type="GO" id="GO:0005634">
    <property type="term" value="C:nucleus"/>
    <property type="evidence" value="ECO:0007669"/>
    <property type="project" value="UniProtKB-SubCell"/>
</dbReference>
<dbReference type="FunFam" id="1.10.10.60:FF:000394">
    <property type="entry name" value="MYB transcription factor"/>
    <property type="match status" value="1"/>
</dbReference>
<evidence type="ECO:0000256" key="4">
    <source>
        <dbReference type="ARBA" id="ARBA00023125"/>
    </source>
</evidence>
<evidence type="ECO:0000256" key="6">
    <source>
        <dbReference type="ARBA" id="ARBA00023242"/>
    </source>
</evidence>
<feature type="compositionally biased region" description="Basic and acidic residues" evidence="8">
    <location>
        <begin position="123"/>
        <end position="132"/>
    </location>
</feature>
<sequence>MRKPGCDKIETNKGAWSKQEDQKLIDYIQKHGEGRWNSLPKAAGLRRCGKSCRLRWINYLRPDLKRGSIGEDEEDLIIRLHALLGNRWSLIAGRLPGRTDNEVKNYWNSHIRKKLSKMGSTLDPKKPHDHHDPHLRRGTTAGVPVLQPDARKPILFASSSSDSMSTGAKIHSNESGAWSKQEDEKLTEFVEKNGEGSWRSLPLAAGLLRCGKSCRLRWVNYLRPNLKRGNFGEDEEDLIIKLHALLGNRWSLIAGRLPGRTDNEVKNYWNTHLRRKLIQMGVDPNNHRIGHTQNIGLSKSSFGSRKANHPCKAANSQGDNDSDDHQKPFTDSASGPESNTSCSGLPDLNLDLTIGLPSDTTENLATVQTKD</sequence>
<evidence type="ECO:0000256" key="8">
    <source>
        <dbReference type="SAM" id="MobiDB-lite"/>
    </source>
</evidence>
<feature type="compositionally biased region" description="Polar residues" evidence="8">
    <location>
        <begin position="291"/>
        <end position="303"/>
    </location>
</feature>
<dbReference type="GO" id="GO:0000976">
    <property type="term" value="F:transcription cis-regulatory region binding"/>
    <property type="evidence" value="ECO:0007669"/>
    <property type="project" value="UniProtKB-ARBA"/>
</dbReference>